<dbReference type="AlphaFoldDB" id="A0A026WN24"/>
<evidence type="ECO:0000313" key="1">
    <source>
        <dbReference type="EMBL" id="EZA57046.1"/>
    </source>
</evidence>
<gene>
    <name evidence="1" type="ORF">X777_01652</name>
</gene>
<accession>A0A026WN24</accession>
<protein>
    <submittedName>
        <fullName evidence="1">Uncharacterized protein</fullName>
    </submittedName>
</protein>
<proteinExistence type="predicted"/>
<organism evidence="1 2">
    <name type="scientific">Ooceraea biroi</name>
    <name type="common">Clonal raider ant</name>
    <name type="synonym">Cerapachys biroi</name>
    <dbReference type="NCBI Taxonomy" id="2015173"/>
    <lineage>
        <taxon>Eukaryota</taxon>
        <taxon>Metazoa</taxon>
        <taxon>Ecdysozoa</taxon>
        <taxon>Arthropoda</taxon>
        <taxon>Hexapoda</taxon>
        <taxon>Insecta</taxon>
        <taxon>Pterygota</taxon>
        <taxon>Neoptera</taxon>
        <taxon>Endopterygota</taxon>
        <taxon>Hymenoptera</taxon>
        <taxon>Apocrita</taxon>
        <taxon>Aculeata</taxon>
        <taxon>Formicoidea</taxon>
        <taxon>Formicidae</taxon>
        <taxon>Dorylinae</taxon>
        <taxon>Ooceraea</taxon>
    </lineage>
</organism>
<dbReference type="EMBL" id="KK107152">
    <property type="protein sequence ID" value="EZA57046.1"/>
    <property type="molecule type" value="Genomic_DNA"/>
</dbReference>
<dbReference type="Proteomes" id="UP000053097">
    <property type="component" value="Unassembled WGS sequence"/>
</dbReference>
<name>A0A026WN24_OOCBI</name>
<reference evidence="1 2" key="1">
    <citation type="journal article" date="2014" name="Curr. Biol.">
        <title>The genome of the clonal raider ant Cerapachys biroi.</title>
        <authorList>
            <person name="Oxley P.R."/>
            <person name="Ji L."/>
            <person name="Fetter-Pruneda I."/>
            <person name="McKenzie S.K."/>
            <person name="Li C."/>
            <person name="Hu H."/>
            <person name="Zhang G."/>
            <person name="Kronauer D.J."/>
        </authorList>
    </citation>
    <scope>NUCLEOTIDE SEQUENCE [LARGE SCALE GENOMIC DNA]</scope>
</reference>
<evidence type="ECO:0000313" key="2">
    <source>
        <dbReference type="Proteomes" id="UP000053097"/>
    </source>
</evidence>
<keyword evidence="2" id="KW-1185">Reference proteome</keyword>
<sequence>MKKCKSERWRGPGIGQGWVAREGHRQRQNRFRCENAILLEHDSTSAKYSRIEIPRAPI</sequence>